<name>A0A437RB04_9BURK</name>
<feature type="chain" id="PRO_5019005367" description="Lipoprotein" evidence="1">
    <location>
        <begin position="29"/>
        <end position="72"/>
    </location>
</feature>
<accession>A0A437RB04</accession>
<organism evidence="2 3">
    <name type="scientific">Rubrivivax rivuli</name>
    <dbReference type="NCBI Taxonomy" id="1862385"/>
    <lineage>
        <taxon>Bacteria</taxon>
        <taxon>Pseudomonadati</taxon>
        <taxon>Pseudomonadota</taxon>
        <taxon>Betaproteobacteria</taxon>
        <taxon>Burkholderiales</taxon>
        <taxon>Sphaerotilaceae</taxon>
        <taxon>Rubrivivax</taxon>
    </lineage>
</organism>
<evidence type="ECO:0000256" key="1">
    <source>
        <dbReference type="SAM" id="SignalP"/>
    </source>
</evidence>
<evidence type="ECO:0000313" key="2">
    <source>
        <dbReference type="EMBL" id="RVU43915.1"/>
    </source>
</evidence>
<reference evidence="2 3" key="1">
    <citation type="submission" date="2019-01" db="EMBL/GenBank/DDBJ databases">
        <authorList>
            <person name="Chen W.-M."/>
        </authorList>
    </citation>
    <scope>NUCLEOTIDE SEQUENCE [LARGE SCALE GENOMIC DNA]</scope>
    <source>
        <strain evidence="2 3">KYPY4</strain>
    </source>
</reference>
<dbReference type="OrthoDB" id="9933528at2"/>
<keyword evidence="1" id="KW-0732">Signal</keyword>
<keyword evidence="3" id="KW-1185">Reference proteome</keyword>
<dbReference type="AlphaFoldDB" id="A0A437RB04"/>
<protein>
    <recommendedName>
        <fullName evidence="4">Lipoprotein</fullName>
    </recommendedName>
</protein>
<comment type="caution">
    <text evidence="2">The sequence shown here is derived from an EMBL/GenBank/DDBJ whole genome shotgun (WGS) entry which is preliminary data.</text>
</comment>
<feature type="signal peptide" evidence="1">
    <location>
        <begin position="1"/>
        <end position="28"/>
    </location>
</feature>
<gene>
    <name evidence="2" type="ORF">EOE66_19885</name>
</gene>
<evidence type="ECO:0008006" key="4">
    <source>
        <dbReference type="Google" id="ProtNLM"/>
    </source>
</evidence>
<proteinExistence type="predicted"/>
<dbReference type="EMBL" id="SACR01000006">
    <property type="protein sequence ID" value="RVU43915.1"/>
    <property type="molecule type" value="Genomic_DNA"/>
</dbReference>
<evidence type="ECO:0000313" key="3">
    <source>
        <dbReference type="Proteomes" id="UP000285575"/>
    </source>
</evidence>
<dbReference type="RefSeq" id="WP_128230474.1">
    <property type="nucleotide sequence ID" value="NZ_SACR01000006.1"/>
</dbReference>
<dbReference type="Proteomes" id="UP000285575">
    <property type="component" value="Unassembled WGS sequence"/>
</dbReference>
<sequence length="72" mass="8055">MPLNLSSALRPGLLALALLLCSGCAVIAYDTAAAEQQRQCDRMVSAPERQLCLDRVRTARKQADEQRRKQRE</sequence>